<dbReference type="CDD" id="cd04301">
    <property type="entry name" value="NAT_SF"/>
    <property type="match status" value="1"/>
</dbReference>
<evidence type="ECO:0000259" key="1">
    <source>
        <dbReference type="PROSITE" id="PS51186"/>
    </source>
</evidence>
<dbReference type="SUPFAM" id="SSF101386">
    <property type="entry name" value="all-alpha NTP pyrophosphatases"/>
    <property type="match status" value="1"/>
</dbReference>
<protein>
    <submittedName>
        <fullName evidence="2">GNAT family N-acetyltransferase</fullName>
    </submittedName>
</protein>
<dbReference type="InterPro" id="IPR052555">
    <property type="entry name" value="dCTP_Pyrophosphatase"/>
</dbReference>
<dbReference type="SUPFAM" id="SSF55729">
    <property type="entry name" value="Acyl-CoA N-acyltransferases (Nat)"/>
    <property type="match status" value="1"/>
</dbReference>
<dbReference type="Gene3D" id="3.40.630.30">
    <property type="match status" value="1"/>
</dbReference>
<accession>A0A5B1BL48</accession>
<organism evidence="2 3">
    <name type="scientific">Mycobacterium simiae</name>
    <name type="common">Mycobacterium habana</name>
    <dbReference type="NCBI Taxonomy" id="1784"/>
    <lineage>
        <taxon>Bacteria</taxon>
        <taxon>Bacillati</taxon>
        <taxon>Actinomycetota</taxon>
        <taxon>Actinomycetes</taxon>
        <taxon>Mycobacteriales</taxon>
        <taxon>Mycobacteriaceae</taxon>
        <taxon>Mycobacterium</taxon>
        <taxon>Mycobacterium simiae complex</taxon>
    </lineage>
</organism>
<dbReference type="PANTHER" id="PTHR46523:SF1">
    <property type="entry name" value="DCTP PYROPHOSPHATASE 1"/>
    <property type="match status" value="1"/>
</dbReference>
<reference evidence="2 3" key="1">
    <citation type="submission" date="2019-09" db="EMBL/GenBank/DDBJ databases">
        <title>Report of infection by Mycobacterium simiae a patient suffering from pulmonary tuberculosis.</title>
        <authorList>
            <person name="Mohanty P.S."/>
            <person name="Bansal A.K."/>
            <person name="Singh H."/>
            <person name="Sharma S."/>
            <person name="Patil S.A."/>
            <person name="Upadhaya P."/>
            <person name="Singh P.K."/>
            <person name="Kumar D."/>
            <person name="Kumar S."/>
            <person name="Singh R.K."/>
            <person name="Chaudhary B."/>
        </authorList>
    </citation>
    <scope>NUCLEOTIDE SEQUENCE [LARGE SCALE GENOMIC DNA]</scope>
    <source>
        <strain evidence="2 3">JAL-560-SIM</strain>
    </source>
</reference>
<dbReference type="PROSITE" id="PS51186">
    <property type="entry name" value="GNAT"/>
    <property type="match status" value="1"/>
</dbReference>
<gene>
    <name evidence="2" type="ORF">F0Q45_19690</name>
</gene>
<keyword evidence="3" id="KW-1185">Reference proteome</keyword>
<proteinExistence type="predicted"/>
<evidence type="ECO:0000313" key="3">
    <source>
        <dbReference type="Proteomes" id="UP000324701"/>
    </source>
</evidence>
<dbReference type="AlphaFoldDB" id="A0A5B1BL48"/>
<keyword evidence="2" id="KW-0808">Transferase</keyword>
<dbReference type="PANTHER" id="PTHR46523">
    <property type="entry name" value="DCTP PYROPHOSPHATASE 1"/>
    <property type="match status" value="1"/>
</dbReference>
<dbReference type="Gene3D" id="1.10.287.1080">
    <property type="entry name" value="MazG-like"/>
    <property type="match status" value="1"/>
</dbReference>
<evidence type="ECO:0000313" key="2">
    <source>
        <dbReference type="EMBL" id="KAA1248595.1"/>
    </source>
</evidence>
<feature type="domain" description="N-acetyltransferase" evidence="1">
    <location>
        <begin position="11"/>
        <end position="173"/>
    </location>
</feature>
<dbReference type="InterPro" id="IPR016181">
    <property type="entry name" value="Acyl_CoA_acyltransferase"/>
</dbReference>
<dbReference type="Pfam" id="PF00583">
    <property type="entry name" value="Acetyltransf_1"/>
    <property type="match status" value="1"/>
</dbReference>
<dbReference type="Proteomes" id="UP000324701">
    <property type="component" value="Unassembled WGS sequence"/>
</dbReference>
<dbReference type="InterPro" id="IPR000182">
    <property type="entry name" value="GNAT_dom"/>
</dbReference>
<dbReference type="OrthoDB" id="9791898at2"/>
<dbReference type="GO" id="GO:0016747">
    <property type="term" value="F:acyltransferase activity, transferring groups other than amino-acyl groups"/>
    <property type="evidence" value="ECO:0007669"/>
    <property type="project" value="InterPro"/>
</dbReference>
<sequence>MSESGGRAVDIIIEPFRVGHSGPVLALFVDALNDHYGGDHVAHFNRLMEAYLNNNVDERGYNSTRQVGLVATCARTGRVVGFLNYAVKRQNTIKISPLIVDPTVRKRGVGSRLLAYMHKALSDADVTVRNIYCTIDKHNRAAVSFFTCRGFRVVGSSRDQYLKGHCELILQLPAALADPALDPDVADISLIRAENERQWEQLASKADSFASNEVIRHDILHIQAGAKRAPCDVETKPKVVYLAYHDGDLVGALVLCPKKGGSTKISTAFWKDEATFDALLLALEKVDEFIDTAGRVYVHIPILPGLVQVMQARGWRLDALIPCVDSEQVVIGQWSTNYLESRGLVAYEWPDYHLELHQVIRDREWNTFETPQDLAISLVAEVGELAQELQWKSRGDRFDLDIRSIAAELADIYNYLLRLSWHLDIDLLQSCFDKLVEVREKYPVAVAKNSTRKYTKLA</sequence>
<name>A0A5B1BL48_MYCSI</name>
<comment type="caution">
    <text evidence="2">The sequence shown here is derived from an EMBL/GenBank/DDBJ whole genome shotgun (WGS) entry which is preliminary data.</text>
</comment>
<dbReference type="EMBL" id="VTZN01000145">
    <property type="protein sequence ID" value="KAA1248595.1"/>
    <property type="molecule type" value="Genomic_DNA"/>
</dbReference>